<accession>A0A6A7K5Z3</accession>
<comment type="similarity">
    <text evidence="2">Belongs to the MotB family.</text>
</comment>
<dbReference type="Pfam" id="PF13677">
    <property type="entry name" value="MotB_plug"/>
    <property type="match status" value="1"/>
</dbReference>
<keyword evidence="6 7" id="KW-0472">Membrane</keyword>
<keyword evidence="5" id="KW-1133">Transmembrane helix</keyword>
<dbReference type="InterPro" id="IPR050330">
    <property type="entry name" value="Bact_OuterMem_StrucFunc"/>
</dbReference>
<dbReference type="SUPFAM" id="SSF103088">
    <property type="entry name" value="OmpA-like"/>
    <property type="match status" value="1"/>
</dbReference>
<comment type="caution">
    <text evidence="9">The sequence shown here is derived from an EMBL/GenBank/DDBJ whole genome shotgun (WGS) entry which is preliminary data.</text>
</comment>
<feature type="domain" description="OmpA-like" evidence="8">
    <location>
        <begin position="130"/>
        <end position="251"/>
    </location>
</feature>
<evidence type="ECO:0000256" key="4">
    <source>
        <dbReference type="ARBA" id="ARBA00022692"/>
    </source>
</evidence>
<dbReference type="PROSITE" id="PS51123">
    <property type="entry name" value="OMPA_2"/>
    <property type="match status" value="1"/>
</dbReference>
<evidence type="ECO:0000313" key="9">
    <source>
        <dbReference type="EMBL" id="MPW24802.1"/>
    </source>
</evidence>
<dbReference type="Gene3D" id="3.30.1330.60">
    <property type="entry name" value="OmpA-like domain"/>
    <property type="match status" value="1"/>
</dbReference>
<evidence type="ECO:0000256" key="6">
    <source>
        <dbReference type="ARBA" id="ARBA00023136"/>
    </source>
</evidence>
<name>A0A6A7K5Z3_9FIRM</name>
<dbReference type="InterPro" id="IPR036737">
    <property type="entry name" value="OmpA-like_sf"/>
</dbReference>
<evidence type="ECO:0000313" key="10">
    <source>
        <dbReference type="Proteomes" id="UP000440004"/>
    </source>
</evidence>
<sequence length="262" mass="29402">MLKRLKIMSRRKLVKKESNSSGSGWITTYSDLMSLLLTFFILLYSMSTIDTVKFKNISESIQAVLMGVGQPAVMEGQQNDQPIPIDDEKTISDIIDSTTIKEEILVMYEKVKEYIMNEGLEANISVTVNRRGVYVDIKDTILFESGSAEIKVSGLAVLKRLEGLVNDFDNDIVIEGHTDDVPINRILYPSNWELSTARAVSVVRYLSEVEQVDPKRLSAVGYSEYRPIAPNDSVGNRAINRRVNILIIFDEESEVSNGTRGN</sequence>
<dbReference type="InterPro" id="IPR006665">
    <property type="entry name" value="OmpA-like"/>
</dbReference>
<evidence type="ECO:0000256" key="7">
    <source>
        <dbReference type="PROSITE-ProRule" id="PRU00473"/>
    </source>
</evidence>
<reference evidence="9 10" key="1">
    <citation type="submission" date="2019-10" db="EMBL/GenBank/DDBJ databases">
        <title>Alkalibaculum tamaniensis sp.nov., a new alkaliphilic acetogen, isolated on methoxylated aromatics from a mud volcano.</title>
        <authorList>
            <person name="Khomyakova M.A."/>
            <person name="Merkel A.Y."/>
            <person name="Bonch-Osmolovskaya E.A."/>
            <person name="Slobodkin A.I."/>
        </authorList>
    </citation>
    <scope>NUCLEOTIDE SEQUENCE [LARGE SCALE GENOMIC DNA]</scope>
    <source>
        <strain evidence="9 10">M08DMB</strain>
    </source>
</reference>
<dbReference type="Proteomes" id="UP000440004">
    <property type="component" value="Unassembled WGS sequence"/>
</dbReference>
<dbReference type="CDD" id="cd07185">
    <property type="entry name" value="OmpA_C-like"/>
    <property type="match status" value="1"/>
</dbReference>
<keyword evidence="3" id="KW-1003">Cell membrane</keyword>
<evidence type="ECO:0000256" key="1">
    <source>
        <dbReference type="ARBA" id="ARBA00004162"/>
    </source>
</evidence>
<evidence type="ECO:0000259" key="8">
    <source>
        <dbReference type="PROSITE" id="PS51123"/>
    </source>
</evidence>
<proteinExistence type="inferred from homology"/>
<evidence type="ECO:0000256" key="3">
    <source>
        <dbReference type="ARBA" id="ARBA00022475"/>
    </source>
</evidence>
<protein>
    <submittedName>
        <fullName evidence="9">OmpA family protein</fullName>
    </submittedName>
</protein>
<keyword evidence="4" id="KW-0812">Transmembrane</keyword>
<dbReference type="EMBL" id="WHNX01000004">
    <property type="protein sequence ID" value="MPW24802.1"/>
    <property type="molecule type" value="Genomic_DNA"/>
</dbReference>
<gene>
    <name evidence="9" type="ORF">GC105_03225</name>
</gene>
<dbReference type="PANTHER" id="PTHR30329">
    <property type="entry name" value="STATOR ELEMENT OF FLAGELLAR MOTOR COMPLEX"/>
    <property type="match status" value="1"/>
</dbReference>
<dbReference type="GO" id="GO:0005886">
    <property type="term" value="C:plasma membrane"/>
    <property type="evidence" value="ECO:0007669"/>
    <property type="project" value="UniProtKB-SubCell"/>
</dbReference>
<dbReference type="PANTHER" id="PTHR30329:SF21">
    <property type="entry name" value="LIPOPROTEIN YIAD-RELATED"/>
    <property type="match status" value="1"/>
</dbReference>
<dbReference type="InterPro" id="IPR025713">
    <property type="entry name" value="MotB-like_N_dom"/>
</dbReference>
<evidence type="ECO:0000256" key="5">
    <source>
        <dbReference type="ARBA" id="ARBA00022989"/>
    </source>
</evidence>
<organism evidence="9 10">
    <name type="scientific">Alkalibaculum sporogenes</name>
    <dbReference type="NCBI Taxonomy" id="2655001"/>
    <lineage>
        <taxon>Bacteria</taxon>
        <taxon>Bacillati</taxon>
        <taxon>Bacillota</taxon>
        <taxon>Clostridia</taxon>
        <taxon>Eubacteriales</taxon>
        <taxon>Eubacteriaceae</taxon>
        <taxon>Alkalibaculum</taxon>
    </lineage>
</organism>
<comment type="subcellular location">
    <subcellularLocation>
        <location evidence="1">Cell membrane</location>
        <topology evidence="1">Single-pass membrane protein</topology>
    </subcellularLocation>
</comment>
<dbReference type="AlphaFoldDB" id="A0A6A7K5Z3"/>
<dbReference type="Pfam" id="PF00691">
    <property type="entry name" value="OmpA"/>
    <property type="match status" value="1"/>
</dbReference>
<keyword evidence="10" id="KW-1185">Reference proteome</keyword>
<evidence type="ECO:0000256" key="2">
    <source>
        <dbReference type="ARBA" id="ARBA00008914"/>
    </source>
</evidence>